<dbReference type="InterPro" id="IPR036087">
    <property type="entry name" value="Nict_dMeBzImd_PRibTrfase_sf"/>
</dbReference>
<organism evidence="1 2">
    <name type="scientific">Peribacillus deserti</name>
    <dbReference type="NCBI Taxonomy" id="673318"/>
    <lineage>
        <taxon>Bacteria</taxon>
        <taxon>Bacillati</taxon>
        <taxon>Bacillota</taxon>
        <taxon>Bacilli</taxon>
        <taxon>Bacillales</taxon>
        <taxon>Bacillaceae</taxon>
        <taxon>Peribacillus</taxon>
    </lineage>
</organism>
<accession>A0ABS2QPJ1</accession>
<protein>
    <submittedName>
        <fullName evidence="1">NaMN:DMB phosphoribosyltransferase</fullName>
    </submittedName>
</protein>
<gene>
    <name evidence="1" type="ORF">JOC77_003849</name>
</gene>
<name>A0ABS2QPJ1_9BACI</name>
<proteinExistence type="predicted"/>
<dbReference type="EMBL" id="JAFBFI010000023">
    <property type="protein sequence ID" value="MBM7694388.1"/>
    <property type="molecule type" value="Genomic_DNA"/>
</dbReference>
<dbReference type="SUPFAM" id="SSF52733">
    <property type="entry name" value="Nicotinate mononucleotide:5,6-dimethylbenzimidazole phosphoribosyltransferase (CobT)"/>
    <property type="match status" value="1"/>
</dbReference>
<reference evidence="1 2" key="1">
    <citation type="submission" date="2021-01" db="EMBL/GenBank/DDBJ databases">
        <title>Genomic Encyclopedia of Type Strains, Phase IV (KMG-IV): sequencing the most valuable type-strain genomes for metagenomic binning, comparative biology and taxonomic classification.</title>
        <authorList>
            <person name="Goeker M."/>
        </authorList>
    </citation>
    <scope>NUCLEOTIDE SEQUENCE [LARGE SCALE GENOMIC DNA]</scope>
    <source>
        <strain evidence="1 2">DSM 105482</strain>
    </source>
</reference>
<evidence type="ECO:0000313" key="2">
    <source>
        <dbReference type="Proteomes" id="UP000823486"/>
    </source>
</evidence>
<keyword evidence="1" id="KW-0808">Transferase</keyword>
<comment type="caution">
    <text evidence="1">The sequence shown here is derived from an EMBL/GenBank/DDBJ whole genome shotgun (WGS) entry which is preliminary data.</text>
</comment>
<dbReference type="GO" id="GO:0016757">
    <property type="term" value="F:glycosyltransferase activity"/>
    <property type="evidence" value="ECO:0007669"/>
    <property type="project" value="UniProtKB-KW"/>
</dbReference>
<evidence type="ECO:0000313" key="1">
    <source>
        <dbReference type="EMBL" id="MBM7694388.1"/>
    </source>
</evidence>
<keyword evidence="1" id="KW-0328">Glycosyltransferase</keyword>
<keyword evidence="2" id="KW-1185">Reference proteome</keyword>
<dbReference type="Gene3D" id="3.40.50.10210">
    <property type="match status" value="1"/>
</dbReference>
<dbReference type="RefSeq" id="WP_204546692.1">
    <property type="nucleotide sequence ID" value="NZ_JAFBFI010000023.1"/>
</dbReference>
<dbReference type="Pfam" id="PF02277">
    <property type="entry name" value="DBI_PRT"/>
    <property type="match status" value="1"/>
</dbReference>
<dbReference type="Proteomes" id="UP000823486">
    <property type="component" value="Unassembled WGS sequence"/>
</dbReference>
<sequence length="41" mass="4310">MESTSIGMERAKQMIDNGARLLILVEMGIGNTSASSAPILC</sequence>
<dbReference type="InterPro" id="IPR003200">
    <property type="entry name" value="Nict_dMeBzImd_PRibTrfase"/>
</dbReference>